<feature type="region of interest" description="Disordered" evidence="9">
    <location>
        <begin position="236"/>
        <end position="256"/>
    </location>
</feature>
<proteinExistence type="inferred from homology"/>
<dbReference type="PRINTS" id="PR00348">
    <property type="entry name" value="UBIQUITIN"/>
</dbReference>
<evidence type="ECO:0000256" key="3">
    <source>
        <dbReference type="ARBA" id="ARBA00008430"/>
    </source>
</evidence>
<dbReference type="Pfam" id="PF00454">
    <property type="entry name" value="PI3_PI4_kinase"/>
    <property type="match status" value="1"/>
</dbReference>
<dbReference type="GO" id="GO:0005634">
    <property type="term" value="C:nucleus"/>
    <property type="evidence" value="ECO:0007669"/>
    <property type="project" value="UniProtKB-SubCell"/>
</dbReference>
<dbReference type="FunFam" id="3.10.20.90:FF:000160">
    <property type="entry name" value="Polyubiquitin-C"/>
    <property type="match status" value="1"/>
</dbReference>
<keyword evidence="8" id="KW-0539">Nucleus</keyword>
<keyword evidence="6" id="KW-0677">Repeat</keyword>
<dbReference type="SUPFAM" id="SSF54236">
    <property type="entry name" value="Ubiquitin-like"/>
    <property type="match status" value="13"/>
</dbReference>
<sequence>MQIFVKTLTGKTITLEVESSDTIDNVKAKIQDKEGILPDQQRLIFAGKQPEDGRTLADYNIQKESTLHLVLHLRGGMQIFVKTLAGKTNTLEVESSDTIGNVKAKIQDKKGIPPCLQRLLIAGKQLEDERTLADYNIQKEYTLLLVPCLRGDRSNDFQGATTNGPTVRDFWLEPVIVNPVVELPSAFWDMLNATIDGLEKGRQPVLSSEGTGGTYFMEDQSGSKISVFKPMDEEPNLVNNPRGLTVSSNGEGLKRGTRAGEGALREVVAYILDHPKSGPRSLSGEDMGFAGVPPTAMILCLHRAFNYECASKYAKIGSLQMFMKNSGNCHDFGHGVFPVEEVHKISVFDIRMANADRHAGNILFVKGNEGQNLLIPIDHGYCLPENFEDCTFDWLCWPQAHQPYSDETIDYIKSLDAEKDIALLHFHGWNVSLNCARTLRISTMLLKKGVEKGLITPFDIGSIMCRVNDKEESMIEEIVREAYDSLLPGMTEAAFLETVSDIMDSLLRKQLEHGRALADYNIQKESTLHLVLRLLPGMSEAAFLKTVSDIMDSLSRKQLENGRTLADYNIQKEFTLHLVLRLLPGTSEAAFLETVSNVMNSLLWKHLEHGYTLVDYNIQKESTLHLVLRLLPGMSEAAFLETVSDIMDSLLRKQLEDGCTFADYNIQKESTLHLVLRLIPGMREVVLLETVFDIKDSLLRKQLEDGRTLADYGIQKESTLHLVLRHRGTMQIFVKTLTGKTITLEVESSDTIDNVKAKIQDKEGIPPDQQRLIFAGKQLEDGRILADCNIQKESTLHLVLRLRGGMQIFVKTLTGKTITLEVESSDTIDNVKAKIQDKEGIPPDQQRLIFAGKQLEDGRTLADYNIQKESTLHLVLHLRGGMQIFVKTLTGKTITLEVESSDTIDNVKAKIQDKEGIPPDQQRLIFAGKQLEDGRTLADYNIQKESTLHLVLRLRGGMQIFVKTLTGKTITLEVENSDTIDNVKAKIQDKEGIPPDQQRLIFAGKQLEDGRTLADYNIQKESTLHLVLRLRGGMQIFVKTLTGKTITLEVESSDTIDNVKAKIQDKEGIPPDQQRLIFAGKQLEDGRTLADYNIQKESTLHLVLRLRGGMQIFVKTLTGKTITLEVESSDTIDNVKAKIQDKEGIPPDQQRLIFAGKQLEDGRTLADYNIQKESTLHLVLRLRGGF</sequence>
<dbReference type="Pfam" id="PF00240">
    <property type="entry name" value="ubiquitin"/>
    <property type="match status" value="9"/>
</dbReference>
<gene>
    <name evidence="12" type="ORF">LWI29_033043</name>
</gene>
<evidence type="ECO:0000256" key="7">
    <source>
        <dbReference type="ARBA" id="ARBA00022786"/>
    </source>
</evidence>
<dbReference type="PROSITE" id="PS00299">
    <property type="entry name" value="UBIQUITIN_1"/>
    <property type="match status" value="7"/>
</dbReference>
<feature type="domain" description="Ubiquitin-like" evidence="10">
    <location>
        <begin position="77"/>
        <end position="152"/>
    </location>
</feature>
<feature type="domain" description="Ubiquitin-like" evidence="10">
    <location>
        <begin position="1"/>
        <end position="76"/>
    </location>
</feature>
<evidence type="ECO:0000259" key="10">
    <source>
        <dbReference type="PROSITE" id="PS50053"/>
    </source>
</evidence>
<feature type="domain" description="Ubiquitin-like" evidence="10">
    <location>
        <begin position="701"/>
        <end position="729"/>
    </location>
</feature>
<dbReference type="PROSITE" id="PS50290">
    <property type="entry name" value="PI3_4_KINASE_3"/>
    <property type="match status" value="1"/>
</dbReference>
<keyword evidence="4" id="KW-0963">Cytoplasm</keyword>
<keyword evidence="7" id="KW-0833">Ubl conjugation pathway</keyword>
<dbReference type="GO" id="GO:0005737">
    <property type="term" value="C:cytoplasm"/>
    <property type="evidence" value="ECO:0007669"/>
    <property type="project" value="UniProtKB-SubCell"/>
</dbReference>
<evidence type="ECO:0000256" key="8">
    <source>
        <dbReference type="ARBA" id="ARBA00023242"/>
    </source>
</evidence>
<feature type="domain" description="Ubiquitin-like" evidence="10">
    <location>
        <begin position="958"/>
        <end position="1033"/>
    </location>
</feature>
<dbReference type="PANTHER" id="PTHR10666">
    <property type="entry name" value="UBIQUITIN"/>
    <property type="match status" value="1"/>
</dbReference>
<dbReference type="SMART" id="SM00213">
    <property type="entry name" value="UBQ"/>
    <property type="match status" value="10"/>
</dbReference>
<comment type="caution">
    <text evidence="12">The sequence shown here is derived from an EMBL/GenBank/DDBJ whole genome shotgun (WGS) entry which is preliminary data.</text>
</comment>
<dbReference type="InterPro" id="IPR050158">
    <property type="entry name" value="Ubiquitin_ubiquitin-like"/>
</dbReference>
<feature type="domain" description="Ubiquitin-like" evidence="10">
    <location>
        <begin position="806"/>
        <end position="881"/>
    </location>
</feature>
<dbReference type="FunFam" id="3.10.20.90:FF:000011">
    <property type="entry name" value="Polyubiquitin Ubiquitin"/>
    <property type="match status" value="1"/>
</dbReference>
<dbReference type="InterPro" id="IPR000403">
    <property type="entry name" value="PI3/4_kinase_cat_dom"/>
</dbReference>
<accession>A0AA39VXY3</accession>
<dbReference type="CDD" id="cd01803">
    <property type="entry name" value="Ubl_ubiquitin"/>
    <property type="match status" value="7"/>
</dbReference>
<evidence type="ECO:0000313" key="13">
    <source>
        <dbReference type="Proteomes" id="UP001168877"/>
    </source>
</evidence>
<feature type="domain" description="Ubiquitin-like" evidence="10">
    <location>
        <begin position="730"/>
        <end position="805"/>
    </location>
</feature>
<evidence type="ECO:0000313" key="12">
    <source>
        <dbReference type="EMBL" id="KAK0602409.1"/>
    </source>
</evidence>
<feature type="domain" description="Ubiquitin-like" evidence="10">
    <location>
        <begin position="1034"/>
        <end position="1109"/>
    </location>
</feature>
<evidence type="ECO:0000256" key="1">
    <source>
        <dbReference type="ARBA" id="ARBA00004123"/>
    </source>
</evidence>
<feature type="domain" description="Ubiquitin-like" evidence="10">
    <location>
        <begin position="1110"/>
        <end position="1185"/>
    </location>
</feature>
<feature type="domain" description="Ubiquitin-like" evidence="10">
    <location>
        <begin position="882"/>
        <end position="957"/>
    </location>
</feature>
<organism evidence="12 13">
    <name type="scientific">Acer saccharum</name>
    <name type="common">Sugar maple</name>
    <dbReference type="NCBI Taxonomy" id="4024"/>
    <lineage>
        <taxon>Eukaryota</taxon>
        <taxon>Viridiplantae</taxon>
        <taxon>Streptophyta</taxon>
        <taxon>Embryophyta</taxon>
        <taxon>Tracheophyta</taxon>
        <taxon>Spermatophyta</taxon>
        <taxon>Magnoliopsida</taxon>
        <taxon>eudicotyledons</taxon>
        <taxon>Gunneridae</taxon>
        <taxon>Pentapetalae</taxon>
        <taxon>rosids</taxon>
        <taxon>malvids</taxon>
        <taxon>Sapindales</taxon>
        <taxon>Sapindaceae</taxon>
        <taxon>Hippocastanoideae</taxon>
        <taxon>Acereae</taxon>
        <taxon>Acer</taxon>
    </lineage>
</organism>
<feature type="domain" description="PI3K/PI4K catalytic" evidence="11">
    <location>
        <begin position="201"/>
        <end position="494"/>
    </location>
</feature>
<dbReference type="Gene3D" id="3.10.20.90">
    <property type="entry name" value="Phosphatidylinositol 3-kinase Catalytic Subunit, Chain A, domain 1"/>
    <property type="match status" value="13"/>
</dbReference>
<dbReference type="AlphaFoldDB" id="A0AA39VXY3"/>
<dbReference type="InterPro" id="IPR029071">
    <property type="entry name" value="Ubiquitin-like_domsf"/>
</dbReference>
<dbReference type="EMBL" id="JAUESC010000003">
    <property type="protein sequence ID" value="KAK0602409.1"/>
    <property type="molecule type" value="Genomic_DNA"/>
</dbReference>
<evidence type="ECO:0000256" key="5">
    <source>
        <dbReference type="ARBA" id="ARBA00022499"/>
    </source>
</evidence>
<dbReference type="GO" id="GO:0003729">
    <property type="term" value="F:mRNA binding"/>
    <property type="evidence" value="ECO:0007669"/>
    <property type="project" value="UniProtKB-ARBA"/>
</dbReference>
<evidence type="ECO:0000256" key="6">
    <source>
        <dbReference type="ARBA" id="ARBA00022737"/>
    </source>
</evidence>
<comment type="subcellular location">
    <subcellularLocation>
        <location evidence="2">Cytoplasm</location>
    </subcellularLocation>
    <subcellularLocation>
        <location evidence="1">Nucleus</location>
    </subcellularLocation>
</comment>
<dbReference type="Proteomes" id="UP001168877">
    <property type="component" value="Unassembled WGS sequence"/>
</dbReference>
<evidence type="ECO:0000256" key="4">
    <source>
        <dbReference type="ARBA" id="ARBA00022490"/>
    </source>
</evidence>
<dbReference type="FunFam" id="3.10.20.90:FF:000016">
    <property type="entry name" value="Polyubiquitin 3"/>
    <property type="match status" value="6"/>
</dbReference>
<dbReference type="InterPro" id="IPR019956">
    <property type="entry name" value="Ubiquitin_dom"/>
</dbReference>
<evidence type="ECO:0008006" key="14">
    <source>
        <dbReference type="Google" id="ProtNLM"/>
    </source>
</evidence>
<evidence type="ECO:0000256" key="2">
    <source>
        <dbReference type="ARBA" id="ARBA00004496"/>
    </source>
</evidence>
<protein>
    <recommendedName>
        <fullName evidence="14">1-phosphatidylinositol 4-kinase</fullName>
    </recommendedName>
</protein>
<reference evidence="12" key="1">
    <citation type="journal article" date="2022" name="Plant J.">
        <title>Strategies of tolerance reflected in two North American maple genomes.</title>
        <authorList>
            <person name="McEvoy S.L."/>
            <person name="Sezen U.U."/>
            <person name="Trouern-Trend A."/>
            <person name="McMahon S.M."/>
            <person name="Schaberg P.G."/>
            <person name="Yang J."/>
            <person name="Wegrzyn J.L."/>
            <person name="Swenson N.G."/>
        </authorList>
    </citation>
    <scope>NUCLEOTIDE SEQUENCE</scope>
    <source>
        <strain evidence="12">NS2018</strain>
    </source>
</reference>
<dbReference type="InterPro" id="IPR000626">
    <property type="entry name" value="Ubiquitin-like_dom"/>
</dbReference>
<evidence type="ECO:0000259" key="11">
    <source>
        <dbReference type="PROSITE" id="PS50290"/>
    </source>
</evidence>
<name>A0AA39VXY3_ACESA</name>
<dbReference type="PROSITE" id="PS50053">
    <property type="entry name" value="UBIQUITIN_2"/>
    <property type="match status" value="9"/>
</dbReference>
<reference evidence="12" key="2">
    <citation type="submission" date="2023-06" db="EMBL/GenBank/DDBJ databases">
        <authorList>
            <person name="Swenson N.G."/>
            <person name="Wegrzyn J.L."/>
            <person name="Mcevoy S.L."/>
        </authorList>
    </citation>
    <scope>NUCLEOTIDE SEQUENCE</scope>
    <source>
        <strain evidence="12">NS2018</strain>
        <tissue evidence="12">Leaf</tissue>
    </source>
</reference>
<dbReference type="InterPro" id="IPR019954">
    <property type="entry name" value="Ubiquitin_CS"/>
</dbReference>
<evidence type="ECO:0000256" key="9">
    <source>
        <dbReference type="SAM" id="MobiDB-lite"/>
    </source>
</evidence>
<comment type="similarity">
    <text evidence="3">Belongs to the ubiquitin family.</text>
</comment>
<keyword evidence="5" id="KW-1017">Isopeptide bond</keyword>
<keyword evidence="13" id="KW-1185">Reference proteome</keyword>